<feature type="region of interest" description="Disordered" evidence="1">
    <location>
        <begin position="381"/>
        <end position="473"/>
    </location>
</feature>
<dbReference type="Proteomes" id="UP000504617">
    <property type="component" value="Unplaced"/>
</dbReference>
<feature type="domain" description="Lamina-associated polypeptide 2 alpha C-terminal" evidence="2">
    <location>
        <begin position="235"/>
        <end position="362"/>
    </location>
</feature>
<feature type="region of interest" description="Disordered" evidence="1">
    <location>
        <begin position="665"/>
        <end position="781"/>
    </location>
</feature>
<name>A0A6I9WVY2_9SAUR</name>
<feature type="compositionally biased region" description="Low complexity" evidence="1">
    <location>
        <begin position="55"/>
        <end position="67"/>
    </location>
</feature>
<feature type="compositionally biased region" description="Polar residues" evidence="1">
    <location>
        <begin position="436"/>
        <end position="454"/>
    </location>
</feature>
<evidence type="ECO:0000313" key="3">
    <source>
        <dbReference type="Proteomes" id="UP000504617"/>
    </source>
</evidence>
<protein>
    <submittedName>
        <fullName evidence="4">Serine/arginine repetitive matrix protein 1-like</fullName>
    </submittedName>
</protein>
<dbReference type="Pfam" id="PF11560">
    <property type="entry name" value="LAP2alpha"/>
    <property type="match status" value="1"/>
</dbReference>
<dbReference type="Gene3D" id="1.10.287.3160">
    <property type="match status" value="1"/>
</dbReference>
<feature type="compositionally biased region" description="Polar residues" evidence="1">
    <location>
        <begin position="68"/>
        <end position="93"/>
    </location>
</feature>
<feature type="compositionally biased region" description="Basic and acidic residues" evidence="1">
    <location>
        <begin position="688"/>
        <end position="730"/>
    </location>
</feature>
<feature type="compositionally biased region" description="Basic residues" evidence="1">
    <location>
        <begin position="772"/>
        <end position="781"/>
    </location>
</feature>
<dbReference type="OrthoDB" id="9050463at2759"/>
<keyword evidence="3" id="KW-1185">Reference proteome</keyword>
<feature type="region of interest" description="Disordered" evidence="1">
    <location>
        <begin position="1"/>
        <end position="93"/>
    </location>
</feature>
<dbReference type="KEGG" id="tsr:106537471"/>
<gene>
    <name evidence="4" type="primary">LOC106537471</name>
</gene>
<dbReference type="InterPro" id="IPR021623">
    <property type="entry name" value="LAP2alpha_C"/>
</dbReference>
<feature type="compositionally biased region" description="Pro residues" evidence="1">
    <location>
        <begin position="8"/>
        <end position="20"/>
    </location>
</feature>
<organism evidence="3 4">
    <name type="scientific">Thamnophis sirtalis</name>
    <dbReference type="NCBI Taxonomy" id="35019"/>
    <lineage>
        <taxon>Eukaryota</taxon>
        <taxon>Metazoa</taxon>
        <taxon>Chordata</taxon>
        <taxon>Craniata</taxon>
        <taxon>Vertebrata</taxon>
        <taxon>Euteleostomi</taxon>
        <taxon>Lepidosauria</taxon>
        <taxon>Squamata</taxon>
        <taxon>Bifurcata</taxon>
        <taxon>Unidentata</taxon>
        <taxon>Episquamata</taxon>
        <taxon>Toxicofera</taxon>
        <taxon>Serpentes</taxon>
        <taxon>Colubroidea</taxon>
        <taxon>Colubridae</taxon>
        <taxon>Natricinae</taxon>
        <taxon>Thamnophis</taxon>
    </lineage>
</organism>
<evidence type="ECO:0000313" key="4">
    <source>
        <dbReference type="RefSeq" id="XP_013907084.1"/>
    </source>
</evidence>
<evidence type="ECO:0000259" key="2">
    <source>
        <dbReference type="Pfam" id="PF11560"/>
    </source>
</evidence>
<dbReference type="GeneID" id="106537471"/>
<evidence type="ECO:0000256" key="1">
    <source>
        <dbReference type="SAM" id="MobiDB-lite"/>
    </source>
</evidence>
<sequence>MEPAQPSSLPPASTPLPPESPSEEPAAKRAKPSVPPPETQEPEMTPQMRRIISEAIAQGIAAGIQQQRPSPSAVSDNTLSQGQAPPSMNIPQSLSVIEGPTELPLDEGGTPDVHGFVGLFNPALFKTLLQKAKATARIEADPAASDPALSDPNNLLFSEPSTNKDEIPCPKFFLDVVQRQWAVPGGGQVLGVNDKVFYNVAPNLLEALEMPTVDGPVVALAPLPVLSSNTDDALNPEDKRSEITLRKVYQSASWAVKSAVTASFFNRTSLIWLKQMQARIPATDLQTHEDINNLIAAAEFSADATLTSVKFASRAIASSVTARRLLWLRHWQSNMKCKWKLASAPFKGEKLFGEALEPLLKETKDKKKVLPAIFKNTERKSHFQKPSFRAADTTDNLSQPQRAYFQRPDRQSDRAGYRVRSKQQFQSKRPFGGNGSQSFPHSSRSLQSQASRGSAATGDFSPKGFDEMESDSPRNMTKQAFFVQETKNPVHTGQHAGGRLPDVTRSQALPVQSPHKDTSDTLSSPQDYPYSRPTVSGRRVDRIVLSPPRQRGSTHHDQGPSGSFRESGIHSQQQEPLASYRQDAPPISIYRDDMHSLPVPGQHQRSGEPDRIGPNGASRPRLTIVRQDGVVRLHCSRGTSAYQDLTMAPPAYSEIRQEQFNYRRLGPIRSPPGVDATDHNQHIQGNEPSHDRYGRRFSRLESPDRDPDGRRPVDRRGMTKEHQQERDSNRPRSPPVGPDHHLQPSHTDPSRRRNHQGPYEPPREHLLQMYPGRRRQRAEPS</sequence>
<dbReference type="RefSeq" id="XP_013907084.1">
    <property type="nucleotide sequence ID" value="XM_014051609.1"/>
</dbReference>
<feature type="region of interest" description="Disordered" evidence="1">
    <location>
        <begin position="509"/>
        <end position="622"/>
    </location>
</feature>
<feature type="compositionally biased region" description="Basic and acidic residues" evidence="1">
    <location>
        <begin position="407"/>
        <end position="416"/>
    </location>
</feature>
<proteinExistence type="predicted"/>
<dbReference type="AlphaFoldDB" id="A0A6I9WVY2"/>
<accession>A0A6I9WVY2</accession>
<reference evidence="4" key="1">
    <citation type="submission" date="2025-08" db="UniProtKB">
        <authorList>
            <consortium name="RefSeq"/>
        </authorList>
    </citation>
    <scope>IDENTIFICATION</scope>
    <source>
        <tissue evidence="4">Skeletal muscle</tissue>
    </source>
</reference>